<gene>
    <name evidence="1" type="ORF">AB4Y32_32565</name>
</gene>
<sequence length="207" mass="23621">MGKLHEVEVRRLHPTQITVGMIEVREKRDELSRLREPHLHDFLRAHPVPAVEGPNDKLYITDHHHLGRALSEEGIATGFFLVEADFSTLALDQFWTEMDRHQWVHPYDENGQRCPFDEIPKHVEHLRDDPFRSLAGYVRNAGGYQKTPEAFAEFLWADFFRKRISIGSGKEGFETAVRMGITLARSVDARGLPGYIGPMAAPEPQGL</sequence>
<reference evidence="1" key="1">
    <citation type="submission" date="2024-07" db="EMBL/GenBank/DDBJ databases">
        <title>A survey of Mimosa microsymbionts across Brazilian biomes reveals a high diversity of Paraburkholderia nodulating endemic species, but also that Cupriavidus is common as a symbiont of widespread species.</title>
        <authorList>
            <person name="Rouws L."/>
            <person name="Barauna A."/>
            <person name="Beukes C."/>
            <person name="Rouws J.R.C."/>
            <person name="De Faria S.M."/>
            <person name="Gross E."/>
            <person name="Bueno Dos Reis Junior F."/>
            <person name="Simon M.F."/>
            <person name="Maluk M."/>
            <person name="Odee D.W."/>
            <person name="Kenicer G."/>
            <person name="Young J.P.W."/>
            <person name="Reis V.M."/>
            <person name="Zilli J."/>
            <person name="James E.K."/>
        </authorList>
    </citation>
    <scope>NUCLEOTIDE SEQUENCE</scope>
    <source>
        <strain evidence="1">EG181B</strain>
    </source>
</reference>
<accession>A0ACC6U9S7</accession>
<organism evidence="1 2">
    <name type="scientific">Paraburkholderia phymatum</name>
    <dbReference type="NCBI Taxonomy" id="148447"/>
    <lineage>
        <taxon>Bacteria</taxon>
        <taxon>Pseudomonadati</taxon>
        <taxon>Pseudomonadota</taxon>
        <taxon>Betaproteobacteria</taxon>
        <taxon>Burkholderiales</taxon>
        <taxon>Burkholderiaceae</taxon>
        <taxon>Paraburkholderia</taxon>
    </lineage>
</organism>
<evidence type="ECO:0000313" key="2">
    <source>
        <dbReference type="Proteomes" id="UP001558850"/>
    </source>
</evidence>
<comment type="caution">
    <text evidence="1">The sequence shown here is derived from an EMBL/GenBank/DDBJ whole genome shotgun (WGS) entry which is preliminary data.</text>
</comment>
<dbReference type="EMBL" id="JBFRCH010000032">
    <property type="protein sequence ID" value="MEX3936453.1"/>
    <property type="molecule type" value="Genomic_DNA"/>
</dbReference>
<protein>
    <submittedName>
        <fullName evidence="1">ParB-like protein</fullName>
    </submittedName>
</protein>
<name>A0ACC6U9S7_9BURK</name>
<dbReference type="Proteomes" id="UP001558850">
    <property type="component" value="Unassembled WGS sequence"/>
</dbReference>
<keyword evidence="2" id="KW-1185">Reference proteome</keyword>
<proteinExistence type="predicted"/>
<evidence type="ECO:0000313" key="1">
    <source>
        <dbReference type="EMBL" id="MEX3936453.1"/>
    </source>
</evidence>